<dbReference type="GeneID" id="63799375"/>
<dbReference type="AlphaFoldDB" id="A0A364LEF2"/>
<reference evidence="2 3" key="1">
    <citation type="journal article" date="2017" name="Biotechnol. Biofuels">
        <title>Differential beta-glucosidase expression as a function of carbon source availability in Talaromyces amestolkiae: a genomic and proteomic approach.</title>
        <authorList>
            <person name="de Eugenio L.I."/>
            <person name="Mendez-Liter J.A."/>
            <person name="Nieto-Dominguez M."/>
            <person name="Alonso L."/>
            <person name="Gil-Munoz J."/>
            <person name="Barriuso J."/>
            <person name="Prieto A."/>
            <person name="Martinez M.J."/>
        </authorList>
    </citation>
    <scope>NUCLEOTIDE SEQUENCE [LARGE SCALE GENOMIC DNA]</scope>
    <source>
        <strain evidence="2 3">CIB</strain>
    </source>
</reference>
<organism evidence="2 3">
    <name type="scientific">Talaromyces amestolkiae</name>
    <dbReference type="NCBI Taxonomy" id="1196081"/>
    <lineage>
        <taxon>Eukaryota</taxon>
        <taxon>Fungi</taxon>
        <taxon>Dikarya</taxon>
        <taxon>Ascomycota</taxon>
        <taxon>Pezizomycotina</taxon>
        <taxon>Eurotiomycetes</taxon>
        <taxon>Eurotiomycetidae</taxon>
        <taxon>Eurotiales</taxon>
        <taxon>Trichocomaceae</taxon>
        <taxon>Talaromyces</taxon>
        <taxon>Talaromyces sect. Talaromyces</taxon>
    </lineage>
</organism>
<sequence length="246" mass="28811">MNSGWRETLWKIVQNEMDHFVENIADKPFEIEDEYQEFDDEILERRVQELERLGGRGDKTPDRNSNTIHYRYLKRSDLLTDLRAVEYIRLFNKDRAKQHRVSKGFRKAYSICPRDLGKEFTKAPREVIDTLNKRADLIFSKMNKLYVDSFHRINEGTEFILETWLRGEEYDQAKIKHSEAQVSVHYDALNVAFWGNNMTVDNDDTTSYEDYSSVGEEVENLRSSGVAVSSSPHPPQSQDNVPPQRV</sequence>
<comment type="caution">
    <text evidence="2">The sequence shown here is derived from an EMBL/GenBank/DDBJ whole genome shotgun (WGS) entry which is preliminary data.</text>
</comment>
<keyword evidence="3" id="KW-1185">Reference proteome</keyword>
<evidence type="ECO:0000313" key="2">
    <source>
        <dbReference type="EMBL" id="RAO74149.1"/>
    </source>
</evidence>
<evidence type="ECO:0000313" key="3">
    <source>
        <dbReference type="Proteomes" id="UP000249363"/>
    </source>
</evidence>
<proteinExistence type="predicted"/>
<accession>A0A364LEF2</accession>
<dbReference type="RefSeq" id="XP_040738663.1">
    <property type="nucleotide sequence ID" value="XM_040872761.1"/>
</dbReference>
<dbReference type="EMBL" id="MIKG01000029">
    <property type="protein sequence ID" value="RAO74149.1"/>
    <property type="molecule type" value="Genomic_DNA"/>
</dbReference>
<dbReference type="OrthoDB" id="4526401at2759"/>
<protein>
    <submittedName>
        <fullName evidence="2">Uncharacterized protein</fullName>
    </submittedName>
</protein>
<dbReference type="Proteomes" id="UP000249363">
    <property type="component" value="Unassembled WGS sequence"/>
</dbReference>
<gene>
    <name evidence="2" type="ORF">BHQ10_010161</name>
</gene>
<feature type="region of interest" description="Disordered" evidence="1">
    <location>
        <begin position="222"/>
        <end position="246"/>
    </location>
</feature>
<name>A0A364LEF2_TALAM</name>
<evidence type="ECO:0000256" key="1">
    <source>
        <dbReference type="SAM" id="MobiDB-lite"/>
    </source>
</evidence>